<evidence type="ECO:0000256" key="13">
    <source>
        <dbReference type="SAM" id="Phobius"/>
    </source>
</evidence>
<keyword evidence="7 13" id="KW-0472">Membrane</keyword>
<dbReference type="Proteomes" id="UP000265100">
    <property type="component" value="Chromosome 4"/>
</dbReference>
<dbReference type="GO" id="GO:0005789">
    <property type="term" value="C:endoplasmic reticulum membrane"/>
    <property type="evidence" value="ECO:0007669"/>
    <property type="project" value="TreeGrafter"/>
</dbReference>
<dbReference type="AlphaFoldDB" id="A0A3P8P3C4"/>
<comment type="catalytic activity">
    <reaction evidence="11">
        <text>1-O-(1Z-octadecenyl)-sn-glycero-3-phospho-N-hexadecanoyl-ethanolamine + H2O = 1-O-(1Z-octadecenyl)-sn-glycero-3-phosphate + N-hexadecanoylethanolamine + H(+)</text>
        <dbReference type="Rhea" id="RHEA:53184"/>
        <dbReference type="ChEBI" id="CHEBI:15377"/>
        <dbReference type="ChEBI" id="CHEBI:15378"/>
        <dbReference type="ChEBI" id="CHEBI:71464"/>
        <dbReference type="ChEBI" id="CHEBI:137009"/>
        <dbReference type="ChEBI" id="CHEBI:137017"/>
    </reaction>
    <physiologicalReaction direction="left-to-right" evidence="11">
        <dbReference type="Rhea" id="RHEA:53185"/>
    </physiologicalReaction>
</comment>
<dbReference type="FunFam" id="3.20.20.190:FF:000017">
    <property type="entry name" value="glycerophosphodiester phosphodiesterase domain-containing protein 1"/>
    <property type="match status" value="1"/>
</dbReference>
<organism evidence="15 16">
    <name type="scientific">Astatotilapia calliptera</name>
    <name type="common">Eastern happy</name>
    <name type="synonym">Chromis callipterus</name>
    <dbReference type="NCBI Taxonomy" id="8154"/>
    <lineage>
        <taxon>Eukaryota</taxon>
        <taxon>Metazoa</taxon>
        <taxon>Chordata</taxon>
        <taxon>Craniata</taxon>
        <taxon>Vertebrata</taxon>
        <taxon>Euteleostomi</taxon>
        <taxon>Actinopterygii</taxon>
        <taxon>Neopterygii</taxon>
        <taxon>Teleostei</taxon>
        <taxon>Neoteleostei</taxon>
        <taxon>Acanthomorphata</taxon>
        <taxon>Ovalentaria</taxon>
        <taxon>Cichlomorphae</taxon>
        <taxon>Cichliformes</taxon>
        <taxon>Cichlidae</taxon>
        <taxon>African cichlids</taxon>
        <taxon>Pseudocrenilabrinae</taxon>
        <taxon>Haplochromini</taxon>
        <taxon>Astatotilapia</taxon>
    </lineage>
</organism>
<feature type="transmembrane region" description="Helical" evidence="13">
    <location>
        <begin position="210"/>
        <end position="227"/>
    </location>
</feature>
<keyword evidence="16" id="KW-1185">Reference proteome</keyword>
<keyword evidence="5 13" id="KW-1133">Transmembrane helix</keyword>
<feature type="domain" description="GP-PDE" evidence="14">
    <location>
        <begin position="45"/>
        <end position="309"/>
    </location>
</feature>
<keyword evidence="6" id="KW-0443">Lipid metabolism</keyword>
<comment type="catalytic activity">
    <reaction evidence="10">
        <text>N-hexadecanoyl-1-(9Z-octadecenoyl)-sn-glycero-3-phosphoethanolamine + H2O = N-hexadecanoylethanolamine + 1-(9Z-octadecenoyl)-sn-glycero-3-phosphate + H(+)</text>
        <dbReference type="Rhea" id="RHEA:53168"/>
        <dbReference type="ChEBI" id="CHEBI:15377"/>
        <dbReference type="ChEBI" id="CHEBI:15378"/>
        <dbReference type="ChEBI" id="CHEBI:71464"/>
        <dbReference type="ChEBI" id="CHEBI:74544"/>
        <dbReference type="ChEBI" id="CHEBI:85217"/>
    </reaction>
    <physiologicalReaction direction="left-to-right" evidence="10">
        <dbReference type="Rhea" id="RHEA:53169"/>
    </physiologicalReaction>
</comment>
<accession>A0A3P8P3C4</accession>
<dbReference type="InterPro" id="IPR030395">
    <property type="entry name" value="GP_PDE_dom"/>
</dbReference>
<evidence type="ECO:0000256" key="9">
    <source>
        <dbReference type="ARBA" id="ARBA00047392"/>
    </source>
</evidence>
<evidence type="ECO:0000256" key="7">
    <source>
        <dbReference type="ARBA" id="ARBA00023136"/>
    </source>
</evidence>
<evidence type="ECO:0000256" key="3">
    <source>
        <dbReference type="ARBA" id="ARBA00022692"/>
    </source>
</evidence>
<proteinExistence type="inferred from homology"/>
<evidence type="ECO:0000256" key="12">
    <source>
        <dbReference type="ARBA" id="ARBA00048947"/>
    </source>
</evidence>
<evidence type="ECO:0000259" key="14">
    <source>
        <dbReference type="PROSITE" id="PS51704"/>
    </source>
</evidence>
<dbReference type="Pfam" id="PF03009">
    <property type="entry name" value="GDPD"/>
    <property type="match status" value="1"/>
</dbReference>
<dbReference type="GO" id="GO:0046475">
    <property type="term" value="P:glycerophospholipid catabolic process"/>
    <property type="evidence" value="ECO:0007669"/>
    <property type="project" value="TreeGrafter"/>
</dbReference>
<protein>
    <recommendedName>
        <fullName evidence="14">GP-PDE domain-containing protein</fullName>
    </recommendedName>
</protein>
<keyword evidence="3 13" id="KW-0812">Transmembrane</keyword>
<comment type="catalytic activity">
    <reaction evidence="12">
        <text>N,1-di-(9Z-octadecenoyl)-sn-glycero-3-phosphoethanolamine + H2O = N-(9Z-octadecenoyl) ethanolamine + 1-(9Z-octadecenoyl)-sn-glycero-3-phosphate + H(+)</text>
        <dbReference type="Rhea" id="RHEA:56460"/>
        <dbReference type="ChEBI" id="CHEBI:15377"/>
        <dbReference type="ChEBI" id="CHEBI:15378"/>
        <dbReference type="ChEBI" id="CHEBI:71466"/>
        <dbReference type="ChEBI" id="CHEBI:74544"/>
        <dbReference type="ChEBI" id="CHEBI:85222"/>
    </reaction>
    <physiologicalReaction direction="left-to-right" evidence="12">
        <dbReference type="Rhea" id="RHEA:56461"/>
    </physiologicalReaction>
</comment>
<keyword evidence="4" id="KW-0378">Hydrolase</keyword>
<evidence type="ECO:0000256" key="10">
    <source>
        <dbReference type="ARBA" id="ARBA00047538"/>
    </source>
</evidence>
<comment type="similarity">
    <text evidence="2">Belongs to the glycerophosphoryl diester phosphodiesterase family.</text>
</comment>
<evidence type="ECO:0000256" key="5">
    <source>
        <dbReference type="ARBA" id="ARBA00022989"/>
    </source>
</evidence>
<dbReference type="Ensembl" id="ENSACLT00000011800.2">
    <property type="protein sequence ID" value="ENSACLP00000011515.2"/>
    <property type="gene ID" value="ENSACLG00000007846.2"/>
</dbReference>
<dbReference type="GO" id="GO:0008081">
    <property type="term" value="F:phosphoric diester hydrolase activity"/>
    <property type="evidence" value="ECO:0007669"/>
    <property type="project" value="InterPro"/>
</dbReference>
<evidence type="ECO:0000313" key="16">
    <source>
        <dbReference type="Proteomes" id="UP000265100"/>
    </source>
</evidence>
<sequence length="316" mass="36496">MCMQERMINFLYFFLPVLGGYTLTSVYLLKNPQILHRKKRPAFYCKKIAHRGGSGERIESTMEAFTHAAEQGTEMLEMDCHLTHDGFVVVSHDENLLRQTGHDVTISSLNLQDLPLYKERLEVTFYEGRYSTGKDRKFALLEDVFKKFPEMPISIEIKENNHELIKRVSDLVKRYNREGITVWASADSTIMKQCWKMNGSMPYSFTMSRGLLLLLLFYTGLLPFVPIGESLLQFYLMRIFNSLCFILNLLLSCCHCRITMRKSLFRHLAARGIQVHLFVCNTEEDIEAALEVGATGVMSDYPTLLSSYFCKNRSQD</sequence>
<dbReference type="PANTHER" id="PTHR42758:SF3">
    <property type="entry name" value="LYSOPHOSPHOLIPASE D GDPD3"/>
    <property type="match status" value="1"/>
</dbReference>
<reference evidence="15" key="2">
    <citation type="submission" date="2025-08" db="UniProtKB">
        <authorList>
            <consortium name="Ensembl"/>
        </authorList>
    </citation>
    <scope>IDENTIFICATION</scope>
</reference>
<dbReference type="CDD" id="cd08612">
    <property type="entry name" value="GDPD_GDE4"/>
    <property type="match status" value="1"/>
</dbReference>
<dbReference type="InterPro" id="IPR052271">
    <property type="entry name" value="GDPD-Related"/>
</dbReference>
<evidence type="ECO:0000256" key="4">
    <source>
        <dbReference type="ARBA" id="ARBA00022801"/>
    </source>
</evidence>
<evidence type="ECO:0000256" key="2">
    <source>
        <dbReference type="ARBA" id="ARBA00007277"/>
    </source>
</evidence>
<evidence type="ECO:0000256" key="8">
    <source>
        <dbReference type="ARBA" id="ARBA00036083"/>
    </source>
</evidence>
<evidence type="ECO:0000256" key="11">
    <source>
        <dbReference type="ARBA" id="ARBA00048580"/>
    </source>
</evidence>
<dbReference type="InterPro" id="IPR017946">
    <property type="entry name" value="PLC-like_Pdiesterase_TIM-brl"/>
</dbReference>
<dbReference type="PANTHER" id="PTHR42758">
    <property type="entry name" value="PHOSPHATIDYLGLYCEROL PHOSPHOLIPASE C"/>
    <property type="match status" value="1"/>
</dbReference>
<evidence type="ECO:0000313" key="15">
    <source>
        <dbReference type="Ensembl" id="ENSACLP00000011515.2"/>
    </source>
</evidence>
<evidence type="ECO:0000256" key="6">
    <source>
        <dbReference type="ARBA" id="ARBA00023098"/>
    </source>
</evidence>
<dbReference type="Bgee" id="ENSACLG00000007846">
    <property type="expression patterns" value="Expressed in anal fin and 5 other cell types or tissues"/>
</dbReference>
<reference evidence="15" key="1">
    <citation type="submission" date="2018-05" db="EMBL/GenBank/DDBJ databases">
        <authorList>
            <person name="Datahose"/>
        </authorList>
    </citation>
    <scope>NUCLEOTIDE SEQUENCE</scope>
</reference>
<comment type="subcellular location">
    <subcellularLocation>
        <location evidence="1">Membrane</location>
    </subcellularLocation>
</comment>
<dbReference type="GeneTree" id="ENSGT00940000160759"/>
<feature type="transmembrane region" description="Helical" evidence="13">
    <location>
        <begin position="12"/>
        <end position="29"/>
    </location>
</feature>
<dbReference type="PROSITE" id="PS51704">
    <property type="entry name" value="GP_PDE"/>
    <property type="match status" value="1"/>
</dbReference>
<comment type="catalytic activity">
    <reaction evidence="8">
        <text>1-O-hexadecyl-sn-glycero-3-phosphocholine + H2O = 1-O-hexadecyl-sn-glycero-3-phosphate + choline + H(+)</text>
        <dbReference type="Rhea" id="RHEA:41143"/>
        <dbReference type="ChEBI" id="CHEBI:15354"/>
        <dbReference type="ChEBI" id="CHEBI:15377"/>
        <dbReference type="ChEBI" id="CHEBI:15378"/>
        <dbReference type="ChEBI" id="CHEBI:64496"/>
        <dbReference type="ChEBI" id="CHEBI:77580"/>
    </reaction>
    <physiologicalReaction direction="left-to-right" evidence="8">
        <dbReference type="Rhea" id="RHEA:41144"/>
    </physiologicalReaction>
</comment>
<dbReference type="GO" id="GO:0004622">
    <property type="term" value="F:phosphatidylcholine lysophospholipase activity"/>
    <property type="evidence" value="ECO:0007669"/>
    <property type="project" value="TreeGrafter"/>
</dbReference>
<name>A0A3P8P3C4_ASTCA</name>
<dbReference type="SUPFAM" id="SSF51695">
    <property type="entry name" value="PLC-like phosphodiesterases"/>
    <property type="match status" value="1"/>
</dbReference>
<evidence type="ECO:0000256" key="1">
    <source>
        <dbReference type="ARBA" id="ARBA00004370"/>
    </source>
</evidence>
<reference evidence="15" key="3">
    <citation type="submission" date="2025-09" db="UniProtKB">
        <authorList>
            <consortium name="Ensembl"/>
        </authorList>
    </citation>
    <scope>IDENTIFICATION</scope>
</reference>
<feature type="transmembrane region" description="Helical" evidence="13">
    <location>
        <begin position="239"/>
        <end position="258"/>
    </location>
</feature>
<dbReference type="Gene3D" id="3.20.20.190">
    <property type="entry name" value="Phosphatidylinositol (PI) phosphodiesterase"/>
    <property type="match status" value="1"/>
</dbReference>
<comment type="catalytic activity">
    <reaction evidence="9">
        <text>N-(5Z,8Z,11Z,14Z-eicosatetraenoyl)-1-(9Z-octadecenoyl)-sn-glycero-3-phosphoethanolamine + H2O = N-(5Z,8Z,11Z,14Z-eicosatetraenoyl)-ethanolamine + 1-(9Z-octadecenoyl)-sn-glycero-3-phosphate + H(+)</text>
        <dbReference type="Rhea" id="RHEA:45544"/>
        <dbReference type="ChEBI" id="CHEBI:2700"/>
        <dbReference type="ChEBI" id="CHEBI:15377"/>
        <dbReference type="ChEBI" id="CHEBI:15378"/>
        <dbReference type="ChEBI" id="CHEBI:74544"/>
        <dbReference type="ChEBI" id="CHEBI:85223"/>
    </reaction>
    <physiologicalReaction direction="left-to-right" evidence="9">
        <dbReference type="Rhea" id="RHEA:45545"/>
    </physiologicalReaction>
</comment>